<dbReference type="SUPFAM" id="SSF89550">
    <property type="entry name" value="PHP domain-like"/>
    <property type="match status" value="1"/>
</dbReference>
<dbReference type="PROSITE" id="PS51257">
    <property type="entry name" value="PROKAR_LIPOPROTEIN"/>
    <property type="match status" value="1"/>
</dbReference>
<dbReference type="EMBL" id="AAVT01000003">
    <property type="protein sequence ID" value="EAW31352.1"/>
    <property type="molecule type" value="Genomic_DNA"/>
</dbReference>
<sequence length="680" mass="74716">MIFRSALITAIALTTACSGDSSQSDKRAAAQKYYRTTNTVIAANDDIISFPALPDLDHSRPSANADRNAYFGDLHVHTTLSFDASAFGTTASPADAYRYAQGEAIKHPGGFEVQLAQPLDFYAVTDHGVLLGLINQAADTSTPVSQYDFAQPYNNINDSVDGGLLDLAKRSKVFSNFVSDVVANLLDGTIDSAVVNDASNAAWIQTVEAADEAYKPGTFTTFAGYEFTSSTEEREALHRNVIFRGTARLPAVPFSRFNSMNPEGLWDWMDGLRQQNIESLAIPHNSNGSNGAMFMFTDWAGNAIDQEYADQRLRNEPLVEITQVKGTSDTHPLLSKNDEWADFEIFPLRTSTRINSDPPGSYVRNAWQRGLSMEEKDGANPYKFGAIGSSDTHTGAASLQEDNYFGKIGSFDSTAEKRGSIPASFLYGTLVKLTANEMVEEVDGNNYLDFSGYKYWGASGIAGVWAEENTREAIYDALRRKETFATSGTRIKVRFFASYAFNNAPLNNPELVRDAYQNGTTMGSTLQADGNHQPTFLTWAVADPNTAQLQRIQIIKGWLKNGQHQEQVYDVACSDGLTVDPQTHRCPDNGAQVDLADCSTTANVGAGELKTLWQDPNFIAGQEAFYYVRVLENPVCRWSTWDALRAGKAPRSDLPVTIQERAWSSPIWYSATDQGNSFVD</sequence>
<accession>A0YC33</accession>
<reference evidence="1 2" key="1">
    <citation type="journal article" date="2010" name="J. Bacteriol.">
        <title>Genome sequence of the oligotrophic marine Gammaproteobacterium HTCC2143, isolated from the Oregon Coast.</title>
        <authorList>
            <person name="Oh H.M."/>
            <person name="Kang I."/>
            <person name="Ferriera S."/>
            <person name="Giovannoni S.J."/>
            <person name="Cho J.C."/>
        </authorList>
    </citation>
    <scope>NUCLEOTIDE SEQUENCE [LARGE SCALE GENOMIC DNA]</scope>
    <source>
        <strain evidence="1 2">HTCC2143</strain>
    </source>
</reference>
<evidence type="ECO:0000313" key="1">
    <source>
        <dbReference type="EMBL" id="EAW31352.1"/>
    </source>
</evidence>
<name>A0YC33_9GAMM</name>
<dbReference type="Gene3D" id="3.20.20.140">
    <property type="entry name" value="Metal-dependent hydrolases"/>
    <property type="match status" value="1"/>
</dbReference>
<proteinExistence type="predicted"/>
<dbReference type="InterPro" id="IPR016195">
    <property type="entry name" value="Pol/histidinol_Pase-like"/>
</dbReference>
<dbReference type="Proteomes" id="UP000004931">
    <property type="component" value="Unassembled WGS sequence"/>
</dbReference>
<dbReference type="STRING" id="247633.GP2143_07379"/>
<dbReference type="AlphaFoldDB" id="A0YC33"/>
<keyword evidence="2" id="KW-1185">Reference proteome</keyword>
<protein>
    <recommendedName>
        <fullName evidence="3">DUF3604 domain-containing protein</fullName>
    </recommendedName>
</protein>
<dbReference type="OrthoDB" id="543560at2"/>
<evidence type="ECO:0000313" key="2">
    <source>
        <dbReference type="Proteomes" id="UP000004931"/>
    </source>
</evidence>
<gene>
    <name evidence="1" type="ORF">GP2143_07379</name>
</gene>
<dbReference type="Pfam" id="PF12228">
    <property type="entry name" value="DUF3604"/>
    <property type="match status" value="1"/>
</dbReference>
<organism evidence="1 2">
    <name type="scientific">marine gamma proteobacterium HTCC2143</name>
    <dbReference type="NCBI Taxonomy" id="247633"/>
    <lineage>
        <taxon>Bacteria</taxon>
        <taxon>Pseudomonadati</taxon>
        <taxon>Pseudomonadota</taxon>
        <taxon>Gammaproteobacteria</taxon>
        <taxon>Cellvibrionales</taxon>
        <taxon>Spongiibacteraceae</taxon>
        <taxon>BD1-7 clade</taxon>
    </lineage>
</organism>
<dbReference type="InterPro" id="IPR022028">
    <property type="entry name" value="DUF3604"/>
</dbReference>
<dbReference type="eggNOG" id="ENOG502Z7WD">
    <property type="taxonomic scope" value="Bacteria"/>
</dbReference>
<comment type="caution">
    <text evidence="1">The sequence shown here is derived from an EMBL/GenBank/DDBJ whole genome shotgun (WGS) entry which is preliminary data.</text>
</comment>
<evidence type="ECO:0008006" key="3">
    <source>
        <dbReference type="Google" id="ProtNLM"/>
    </source>
</evidence>